<protein>
    <submittedName>
        <fullName evidence="1">Uncharacterized protein</fullName>
    </submittedName>
</protein>
<gene>
    <name evidence="1" type="ORF">DSM104329_05294</name>
</gene>
<sequence>MGKPLKPKKKCCKSKPRCKRCPVRLKKLAAKSSA</sequence>
<organism evidence="1 2">
    <name type="scientific">Capillimicrobium parvum</name>
    <dbReference type="NCBI Taxonomy" id="2884022"/>
    <lineage>
        <taxon>Bacteria</taxon>
        <taxon>Bacillati</taxon>
        <taxon>Actinomycetota</taxon>
        <taxon>Thermoleophilia</taxon>
        <taxon>Solirubrobacterales</taxon>
        <taxon>Capillimicrobiaceae</taxon>
        <taxon>Capillimicrobium</taxon>
    </lineage>
</organism>
<dbReference type="KEGG" id="sbae:DSM104329_05294"/>
<evidence type="ECO:0000313" key="2">
    <source>
        <dbReference type="Proteomes" id="UP001162834"/>
    </source>
</evidence>
<keyword evidence="2" id="KW-1185">Reference proteome</keyword>
<accession>A0A9E7C6J4</accession>
<dbReference type="EMBL" id="CP087164">
    <property type="protein sequence ID" value="UGS38863.1"/>
    <property type="molecule type" value="Genomic_DNA"/>
</dbReference>
<evidence type="ECO:0000313" key="1">
    <source>
        <dbReference type="EMBL" id="UGS38863.1"/>
    </source>
</evidence>
<proteinExistence type="predicted"/>
<dbReference type="Proteomes" id="UP001162834">
    <property type="component" value="Chromosome"/>
</dbReference>
<name>A0A9E7C6J4_9ACTN</name>
<dbReference type="AlphaFoldDB" id="A0A9E7C6J4"/>
<reference evidence="1" key="1">
    <citation type="journal article" date="2022" name="Int. J. Syst. Evol. Microbiol.">
        <title>Pseudomonas aegrilactucae sp. nov. and Pseudomonas morbosilactucae sp. nov., pathogens causing bacterial rot of lettuce in Japan.</title>
        <authorList>
            <person name="Sawada H."/>
            <person name="Fujikawa T."/>
            <person name="Satou M."/>
        </authorList>
    </citation>
    <scope>NUCLEOTIDE SEQUENCE</scope>
    <source>
        <strain evidence="1">0166_1</strain>
    </source>
</reference>